<accession>X1SLK0</accession>
<keyword evidence="1" id="KW-0812">Transmembrane</keyword>
<evidence type="ECO:0000256" key="1">
    <source>
        <dbReference type="SAM" id="Phobius"/>
    </source>
</evidence>
<keyword evidence="1" id="KW-1133">Transmembrane helix</keyword>
<sequence>MNFWINFWTIFFIASLALFAGMAIVVSIGGFFNIRSLFKSLTERSEQSEEGSGKEES</sequence>
<keyword evidence="1" id="KW-0472">Membrane</keyword>
<evidence type="ECO:0000313" key="2">
    <source>
        <dbReference type="EMBL" id="GAI80011.1"/>
    </source>
</evidence>
<proteinExistence type="predicted"/>
<feature type="transmembrane region" description="Helical" evidence="1">
    <location>
        <begin position="6"/>
        <end position="34"/>
    </location>
</feature>
<gene>
    <name evidence="2" type="ORF">S12H4_14140</name>
</gene>
<comment type="caution">
    <text evidence="2">The sequence shown here is derived from an EMBL/GenBank/DDBJ whole genome shotgun (WGS) entry which is preliminary data.</text>
</comment>
<dbReference type="AlphaFoldDB" id="X1SLK0"/>
<protein>
    <submittedName>
        <fullName evidence="2">Uncharacterized protein</fullName>
    </submittedName>
</protein>
<organism evidence="2">
    <name type="scientific">marine sediment metagenome</name>
    <dbReference type="NCBI Taxonomy" id="412755"/>
    <lineage>
        <taxon>unclassified sequences</taxon>
        <taxon>metagenomes</taxon>
        <taxon>ecological metagenomes</taxon>
    </lineage>
</organism>
<dbReference type="EMBL" id="BARW01006733">
    <property type="protein sequence ID" value="GAI80011.1"/>
    <property type="molecule type" value="Genomic_DNA"/>
</dbReference>
<name>X1SLK0_9ZZZZ</name>
<reference evidence="2" key="1">
    <citation type="journal article" date="2014" name="Front. Microbiol.">
        <title>High frequency of phylogenetically diverse reductive dehalogenase-homologous genes in deep subseafloor sedimentary metagenomes.</title>
        <authorList>
            <person name="Kawai M."/>
            <person name="Futagami T."/>
            <person name="Toyoda A."/>
            <person name="Takaki Y."/>
            <person name="Nishi S."/>
            <person name="Hori S."/>
            <person name="Arai W."/>
            <person name="Tsubouchi T."/>
            <person name="Morono Y."/>
            <person name="Uchiyama I."/>
            <person name="Ito T."/>
            <person name="Fujiyama A."/>
            <person name="Inagaki F."/>
            <person name="Takami H."/>
        </authorList>
    </citation>
    <scope>NUCLEOTIDE SEQUENCE</scope>
    <source>
        <strain evidence="2">Expedition CK06-06</strain>
    </source>
</reference>